<keyword evidence="3" id="KW-1185">Reference proteome</keyword>
<feature type="compositionally biased region" description="Basic and acidic residues" evidence="1">
    <location>
        <begin position="98"/>
        <end position="109"/>
    </location>
</feature>
<protein>
    <submittedName>
        <fullName evidence="2">Uncharacterized protein</fullName>
    </submittedName>
</protein>
<feature type="region of interest" description="Disordered" evidence="1">
    <location>
        <begin position="68"/>
        <end position="165"/>
    </location>
</feature>
<feature type="region of interest" description="Disordered" evidence="1">
    <location>
        <begin position="28"/>
        <end position="53"/>
    </location>
</feature>
<name>A0A453BE61_AEGTS</name>
<feature type="compositionally biased region" description="Gly residues" evidence="1">
    <location>
        <begin position="130"/>
        <end position="146"/>
    </location>
</feature>
<organism evidence="2 3">
    <name type="scientific">Aegilops tauschii subsp. strangulata</name>
    <name type="common">Goatgrass</name>
    <dbReference type="NCBI Taxonomy" id="200361"/>
    <lineage>
        <taxon>Eukaryota</taxon>
        <taxon>Viridiplantae</taxon>
        <taxon>Streptophyta</taxon>
        <taxon>Embryophyta</taxon>
        <taxon>Tracheophyta</taxon>
        <taxon>Spermatophyta</taxon>
        <taxon>Magnoliopsida</taxon>
        <taxon>Liliopsida</taxon>
        <taxon>Poales</taxon>
        <taxon>Poaceae</taxon>
        <taxon>BOP clade</taxon>
        <taxon>Pooideae</taxon>
        <taxon>Triticodae</taxon>
        <taxon>Triticeae</taxon>
        <taxon>Triticinae</taxon>
        <taxon>Aegilops</taxon>
    </lineage>
</organism>
<dbReference type="Gramene" id="AET2Gv20474300.14">
    <property type="protein sequence ID" value="AET2Gv20474300.14"/>
    <property type="gene ID" value="AET2Gv20474300"/>
</dbReference>
<reference evidence="2" key="4">
    <citation type="submission" date="2019-03" db="UniProtKB">
        <authorList>
            <consortium name="EnsemblPlants"/>
        </authorList>
    </citation>
    <scope>IDENTIFICATION</scope>
</reference>
<evidence type="ECO:0000313" key="2">
    <source>
        <dbReference type="EnsemblPlants" id="AET2Gv20474300.14"/>
    </source>
</evidence>
<accession>A0A453BE61</accession>
<sequence>PLFCHHLAHLAGHHHDGQEATISPYRRHLSSASTHTRRPLAPRSTHTPHSRSKFRFFSGGELLGDGGAGSACACSGSGEGGDGCDVWSTHGRRPAPRRGMEGEGRRGAEGEPGGSADVDRGGGVRAAAGSAGGGPVGVAGSRGRGGQAPRVAGRAAGAGGQRRARLGPPVRCLRQLRRGLRRVRHLLPRRAHHTPYSTEVLLELLQYCFQLLE</sequence>
<reference evidence="3" key="1">
    <citation type="journal article" date="2014" name="Science">
        <title>Ancient hybridizations among the ancestral genomes of bread wheat.</title>
        <authorList>
            <consortium name="International Wheat Genome Sequencing Consortium,"/>
            <person name="Marcussen T."/>
            <person name="Sandve S.R."/>
            <person name="Heier L."/>
            <person name="Spannagl M."/>
            <person name="Pfeifer M."/>
            <person name="Jakobsen K.S."/>
            <person name="Wulff B.B."/>
            <person name="Steuernagel B."/>
            <person name="Mayer K.F."/>
            <person name="Olsen O.A."/>
        </authorList>
    </citation>
    <scope>NUCLEOTIDE SEQUENCE [LARGE SCALE GENOMIC DNA]</scope>
    <source>
        <strain evidence="3">cv. AL8/78</strain>
    </source>
</reference>
<reference evidence="3" key="2">
    <citation type="journal article" date="2017" name="Nat. Plants">
        <title>The Aegilops tauschii genome reveals multiple impacts of transposons.</title>
        <authorList>
            <person name="Zhao G."/>
            <person name="Zou C."/>
            <person name="Li K."/>
            <person name="Wang K."/>
            <person name="Li T."/>
            <person name="Gao L."/>
            <person name="Zhang X."/>
            <person name="Wang H."/>
            <person name="Yang Z."/>
            <person name="Liu X."/>
            <person name="Jiang W."/>
            <person name="Mao L."/>
            <person name="Kong X."/>
            <person name="Jiao Y."/>
            <person name="Jia J."/>
        </authorList>
    </citation>
    <scope>NUCLEOTIDE SEQUENCE [LARGE SCALE GENOMIC DNA]</scope>
    <source>
        <strain evidence="3">cv. AL8/78</strain>
    </source>
</reference>
<reference evidence="2" key="5">
    <citation type="journal article" date="2021" name="G3 (Bethesda)">
        <title>Aegilops tauschii genome assembly Aet v5.0 features greater sequence contiguity and improved annotation.</title>
        <authorList>
            <person name="Wang L."/>
            <person name="Zhu T."/>
            <person name="Rodriguez J.C."/>
            <person name="Deal K.R."/>
            <person name="Dubcovsky J."/>
            <person name="McGuire P.E."/>
            <person name="Lux T."/>
            <person name="Spannagl M."/>
            <person name="Mayer K.F.X."/>
            <person name="Baldrich P."/>
            <person name="Meyers B.C."/>
            <person name="Huo N."/>
            <person name="Gu Y.Q."/>
            <person name="Zhou H."/>
            <person name="Devos K.M."/>
            <person name="Bennetzen J.L."/>
            <person name="Unver T."/>
            <person name="Budak H."/>
            <person name="Gulick P.J."/>
            <person name="Galiba G."/>
            <person name="Kalapos B."/>
            <person name="Nelson D.R."/>
            <person name="Li P."/>
            <person name="You F.M."/>
            <person name="Luo M.C."/>
            <person name="Dvorak J."/>
        </authorList>
    </citation>
    <scope>NUCLEOTIDE SEQUENCE [LARGE SCALE GENOMIC DNA]</scope>
    <source>
        <strain evidence="2">cv. AL8/78</strain>
    </source>
</reference>
<dbReference type="AlphaFoldDB" id="A0A453BE61"/>
<evidence type="ECO:0000313" key="3">
    <source>
        <dbReference type="Proteomes" id="UP000015105"/>
    </source>
</evidence>
<dbReference type="EnsemblPlants" id="AET2Gv20474300.14">
    <property type="protein sequence ID" value="AET2Gv20474300.14"/>
    <property type="gene ID" value="AET2Gv20474300"/>
</dbReference>
<evidence type="ECO:0000256" key="1">
    <source>
        <dbReference type="SAM" id="MobiDB-lite"/>
    </source>
</evidence>
<proteinExistence type="predicted"/>
<reference evidence="2" key="3">
    <citation type="journal article" date="2017" name="Nature">
        <title>Genome sequence of the progenitor of the wheat D genome Aegilops tauschii.</title>
        <authorList>
            <person name="Luo M.C."/>
            <person name="Gu Y.Q."/>
            <person name="Puiu D."/>
            <person name="Wang H."/>
            <person name="Twardziok S.O."/>
            <person name="Deal K.R."/>
            <person name="Huo N."/>
            <person name="Zhu T."/>
            <person name="Wang L."/>
            <person name="Wang Y."/>
            <person name="McGuire P.E."/>
            <person name="Liu S."/>
            <person name="Long H."/>
            <person name="Ramasamy R.K."/>
            <person name="Rodriguez J.C."/>
            <person name="Van S.L."/>
            <person name="Yuan L."/>
            <person name="Wang Z."/>
            <person name="Xia Z."/>
            <person name="Xiao L."/>
            <person name="Anderson O.D."/>
            <person name="Ouyang S."/>
            <person name="Liang Y."/>
            <person name="Zimin A.V."/>
            <person name="Pertea G."/>
            <person name="Qi P."/>
            <person name="Bennetzen J.L."/>
            <person name="Dai X."/>
            <person name="Dawson M.W."/>
            <person name="Muller H.G."/>
            <person name="Kugler K."/>
            <person name="Rivarola-Duarte L."/>
            <person name="Spannagl M."/>
            <person name="Mayer K.F.X."/>
            <person name="Lu F.H."/>
            <person name="Bevan M.W."/>
            <person name="Leroy P."/>
            <person name="Li P."/>
            <person name="You F.M."/>
            <person name="Sun Q."/>
            <person name="Liu Z."/>
            <person name="Lyons E."/>
            <person name="Wicker T."/>
            <person name="Salzberg S.L."/>
            <person name="Devos K.M."/>
            <person name="Dvorak J."/>
        </authorList>
    </citation>
    <scope>NUCLEOTIDE SEQUENCE [LARGE SCALE GENOMIC DNA]</scope>
    <source>
        <strain evidence="2">cv. AL8/78</strain>
    </source>
</reference>
<dbReference type="Proteomes" id="UP000015105">
    <property type="component" value="Chromosome 2D"/>
</dbReference>